<dbReference type="Pfam" id="PF14080">
    <property type="entry name" value="DUF4261"/>
    <property type="match status" value="1"/>
</dbReference>
<evidence type="ECO:0000259" key="1">
    <source>
        <dbReference type="Pfam" id="PF14080"/>
    </source>
</evidence>
<gene>
    <name evidence="2" type="ORF">RVF87_19265</name>
</gene>
<dbReference type="InterPro" id="IPR025357">
    <property type="entry name" value="DUF4261"/>
</dbReference>
<evidence type="ECO:0000313" key="3">
    <source>
        <dbReference type="Proteomes" id="UP001479933"/>
    </source>
</evidence>
<name>A0ABZ2U095_9ACTN</name>
<proteinExistence type="predicted"/>
<organism evidence="2 3">
    <name type="scientific">Gordonia hydrophobica</name>
    <dbReference type="NCBI Taxonomy" id="40516"/>
    <lineage>
        <taxon>Bacteria</taxon>
        <taxon>Bacillati</taxon>
        <taxon>Actinomycetota</taxon>
        <taxon>Actinomycetes</taxon>
        <taxon>Mycobacteriales</taxon>
        <taxon>Gordoniaceae</taxon>
        <taxon>Gordonia</taxon>
    </lineage>
</organism>
<dbReference type="EMBL" id="CP136137">
    <property type="protein sequence ID" value="WYY07123.1"/>
    <property type="molecule type" value="Genomic_DNA"/>
</dbReference>
<dbReference type="Proteomes" id="UP001479933">
    <property type="component" value="Chromosome"/>
</dbReference>
<feature type="domain" description="DUF4261" evidence="1">
    <location>
        <begin position="177"/>
        <end position="250"/>
    </location>
</feature>
<keyword evidence="3" id="KW-1185">Reference proteome</keyword>
<protein>
    <submittedName>
        <fullName evidence="2">DUF4261 domain-containing protein</fullName>
    </submittedName>
</protein>
<sequence>MLFQSHLDPTIDGDRLLAQILNDFPDVDSSLLKLERPTAPDAPLSFSYGDQMIVLMPVAAQVGDDLNEIAAHSRLWPNEVPAPSDYRAHTIVTVLRPNAAPSHVASIADAILLSKVIASAVALSDTIVAVYFGSANHVILPAIFRDLALETLPNPILPAWVALNVAPRPDGVMTGHTRGLDMLNLMDVEIAESQESAEDTFTRIVNTAIYQIENGPIVGDGDTIGETNAADVVARHAPSQVDEDKIVLALEFIGAGNAPVGGQQKKRRWFGRKR</sequence>
<evidence type="ECO:0000313" key="2">
    <source>
        <dbReference type="EMBL" id="WYY07123.1"/>
    </source>
</evidence>
<reference evidence="2 3" key="1">
    <citation type="journal article" date="2023" name="Virus Evol.">
        <title>Computational host range prediction-The good, the bad, and the ugly.</title>
        <authorList>
            <person name="Howell A.A."/>
            <person name="Versoza C.J."/>
            <person name="Pfeifer S.P."/>
        </authorList>
    </citation>
    <scope>NUCLEOTIDE SEQUENCE [LARGE SCALE GENOMIC DNA]</scope>
    <source>
        <strain evidence="2 3">1610/1b</strain>
    </source>
</reference>
<dbReference type="RefSeq" id="WP_239588810.1">
    <property type="nucleotide sequence ID" value="NZ_CP136137.1"/>
</dbReference>
<accession>A0ABZ2U095</accession>